<protein>
    <recommendedName>
        <fullName evidence="3">Fumarylacetoacetase-like C-terminal domain-containing protein</fullName>
    </recommendedName>
</protein>
<feature type="domain" description="Fumarylacetoacetase-like C-terminal" evidence="3">
    <location>
        <begin position="75"/>
        <end position="294"/>
    </location>
</feature>
<gene>
    <name evidence="4" type="ORF">RRF57_005122</name>
</gene>
<evidence type="ECO:0000256" key="2">
    <source>
        <dbReference type="ARBA" id="ARBA00022723"/>
    </source>
</evidence>
<dbReference type="InterPro" id="IPR011234">
    <property type="entry name" value="Fumarylacetoacetase-like_C"/>
</dbReference>
<proteinExistence type="inferred from homology"/>
<reference evidence="4 5" key="1">
    <citation type="submission" date="2023-10" db="EMBL/GenBank/DDBJ databases">
        <title>Draft genome sequence of Xylaria bambusicola isolate GMP-LS, the root and basal stem rot pathogen of sugarcane in Indonesia.</title>
        <authorList>
            <person name="Selvaraj P."/>
            <person name="Muralishankar V."/>
            <person name="Muruganantham S."/>
            <person name="Sp S."/>
            <person name="Haryani S."/>
            <person name="Lau K.J.X."/>
            <person name="Naqvi N.I."/>
        </authorList>
    </citation>
    <scope>NUCLEOTIDE SEQUENCE [LARGE SCALE GENOMIC DNA]</scope>
    <source>
        <strain evidence="4">GMP-LS</strain>
    </source>
</reference>
<name>A0AAN7Z5F6_9PEZI</name>
<comment type="caution">
    <text evidence="4">The sequence shown here is derived from an EMBL/GenBank/DDBJ whole genome shotgun (WGS) entry which is preliminary data.</text>
</comment>
<dbReference type="Proteomes" id="UP001305414">
    <property type="component" value="Unassembled WGS sequence"/>
</dbReference>
<dbReference type="InterPro" id="IPR036663">
    <property type="entry name" value="Fumarylacetoacetase_C_sf"/>
</dbReference>
<evidence type="ECO:0000313" key="5">
    <source>
        <dbReference type="Proteomes" id="UP001305414"/>
    </source>
</evidence>
<dbReference type="EMBL" id="JAWHQM010000011">
    <property type="protein sequence ID" value="KAK5629407.1"/>
    <property type="molecule type" value="Genomic_DNA"/>
</dbReference>
<dbReference type="Pfam" id="PF01557">
    <property type="entry name" value="FAA_hydrolase"/>
    <property type="match status" value="1"/>
</dbReference>
<dbReference type="PANTHER" id="PTHR11820">
    <property type="entry name" value="ACYLPYRUVASE"/>
    <property type="match status" value="1"/>
</dbReference>
<sequence>MISFIMGSFTKLVRFKSDNNSVYYTDLGDLTSEAPAPGSQVTAYKSFEDLLSKSNGETAGVKELLAPLPRDDLPIYCVGLNYNSHATEAKFEISDAPPLWVKPAAALANPGQDIVLNKYCAASLPDYEAELVFVTSKTCKDVSESEAADAILGYTIGNDLSCRLFQMPKQSGGQFYYAKAFDNFAPIGPTLVSKEAFPFSTASITLTVNGEQRQKAKFEGDLVFSPARILSYMSQEEERLIMSETGTTIPAFTAVMTGTPSGVGAFMDPKQFLKHGDEIKITVTSVGELMNKIVVTE</sequence>
<dbReference type="AlphaFoldDB" id="A0AAN7Z5F6"/>
<dbReference type="GO" id="GO:0046872">
    <property type="term" value="F:metal ion binding"/>
    <property type="evidence" value="ECO:0007669"/>
    <property type="project" value="UniProtKB-KW"/>
</dbReference>
<evidence type="ECO:0000256" key="1">
    <source>
        <dbReference type="ARBA" id="ARBA00010211"/>
    </source>
</evidence>
<organism evidence="4 5">
    <name type="scientific">Xylaria bambusicola</name>
    <dbReference type="NCBI Taxonomy" id="326684"/>
    <lineage>
        <taxon>Eukaryota</taxon>
        <taxon>Fungi</taxon>
        <taxon>Dikarya</taxon>
        <taxon>Ascomycota</taxon>
        <taxon>Pezizomycotina</taxon>
        <taxon>Sordariomycetes</taxon>
        <taxon>Xylariomycetidae</taxon>
        <taxon>Xylariales</taxon>
        <taxon>Xylariaceae</taxon>
        <taxon>Xylaria</taxon>
    </lineage>
</organism>
<dbReference type="GO" id="GO:0018773">
    <property type="term" value="F:acetylpyruvate hydrolase activity"/>
    <property type="evidence" value="ECO:0007669"/>
    <property type="project" value="TreeGrafter"/>
</dbReference>
<evidence type="ECO:0000259" key="3">
    <source>
        <dbReference type="Pfam" id="PF01557"/>
    </source>
</evidence>
<keyword evidence="5" id="KW-1185">Reference proteome</keyword>
<dbReference type="PANTHER" id="PTHR11820:SF86">
    <property type="entry name" value="FUMARYLACETOACETATE HYDROLASE FAMILY PROTEIN (AFU_ORTHOLOGUE AFUA_7G07000)"/>
    <property type="match status" value="1"/>
</dbReference>
<dbReference type="SUPFAM" id="SSF56529">
    <property type="entry name" value="FAH"/>
    <property type="match status" value="1"/>
</dbReference>
<dbReference type="Gene3D" id="3.90.850.10">
    <property type="entry name" value="Fumarylacetoacetase-like, C-terminal domain"/>
    <property type="match status" value="1"/>
</dbReference>
<evidence type="ECO:0000313" key="4">
    <source>
        <dbReference type="EMBL" id="KAK5629407.1"/>
    </source>
</evidence>
<accession>A0AAN7Z5F6</accession>
<comment type="similarity">
    <text evidence="1">Belongs to the FAH family.</text>
</comment>
<keyword evidence="2" id="KW-0479">Metal-binding</keyword>